<dbReference type="PATRIC" id="fig|1114963.3.peg.234"/>
<dbReference type="AlphaFoldDB" id="A0A0J7Y9N0"/>
<feature type="transmembrane region" description="Helical" evidence="2">
    <location>
        <begin position="416"/>
        <end position="436"/>
    </location>
</feature>
<comment type="caution">
    <text evidence="3">The sequence shown here is derived from an EMBL/GenBank/DDBJ whole genome shotgun (WGS) entry which is preliminary data.</text>
</comment>
<feature type="transmembrane region" description="Helical" evidence="2">
    <location>
        <begin position="309"/>
        <end position="326"/>
    </location>
</feature>
<dbReference type="Pfam" id="PF13347">
    <property type="entry name" value="MFS_2"/>
    <property type="match status" value="1"/>
</dbReference>
<dbReference type="SUPFAM" id="SSF103473">
    <property type="entry name" value="MFS general substrate transporter"/>
    <property type="match status" value="1"/>
</dbReference>
<organism evidence="3 4">
    <name type="scientific">Novosphingobium barchaimii LL02</name>
    <dbReference type="NCBI Taxonomy" id="1114963"/>
    <lineage>
        <taxon>Bacteria</taxon>
        <taxon>Pseudomonadati</taxon>
        <taxon>Pseudomonadota</taxon>
        <taxon>Alphaproteobacteria</taxon>
        <taxon>Sphingomonadales</taxon>
        <taxon>Sphingomonadaceae</taxon>
        <taxon>Novosphingobium</taxon>
    </lineage>
</organism>
<feature type="transmembrane region" description="Helical" evidence="2">
    <location>
        <begin position="126"/>
        <end position="144"/>
    </location>
</feature>
<reference evidence="3 4" key="1">
    <citation type="journal article" date="2015" name="G3 (Bethesda)">
        <title>Insights into Ongoing Evolution of the Hexachlorocyclohexane Catabolic Pathway from Comparative Genomics of Ten Sphingomonadaceae Strains.</title>
        <authorList>
            <person name="Pearce S.L."/>
            <person name="Oakeshott J.G."/>
            <person name="Pandey G."/>
        </authorList>
    </citation>
    <scope>NUCLEOTIDE SEQUENCE [LARGE SCALE GENOMIC DNA]</scope>
    <source>
        <strain evidence="3 4">LL02</strain>
    </source>
</reference>
<feature type="transmembrane region" description="Helical" evidence="2">
    <location>
        <begin position="243"/>
        <end position="266"/>
    </location>
</feature>
<dbReference type="InterPro" id="IPR039672">
    <property type="entry name" value="MFS_2"/>
</dbReference>
<dbReference type="PANTHER" id="PTHR11328:SF24">
    <property type="entry name" value="MAJOR FACILITATOR SUPERFAMILY (MFS) PROFILE DOMAIN-CONTAINING PROTEIN"/>
    <property type="match status" value="1"/>
</dbReference>
<feature type="transmembrane region" description="Helical" evidence="2">
    <location>
        <begin position="278"/>
        <end position="297"/>
    </location>
</feature>
<feature type="transmembrane region" description="Helical" evidence="2">
    <location>
        <begin position="198"/>
        <end position="223"/>
    </location>
</feature>
<sequence>MVLHMRFLTSKSERRGPALAVLAREGRLFAYSSGNFGKGLVFAGADLTILFLLTDLLGLSATAAGTLMLVAVAGDLAFDLLAARLVIRQRQAGRGYRWLVVAGALPCAAAFAVLYAMPAAGAREGWMLAAALLVFRGAYAVIDVPHNALMAQITTDSRARGRVSGYRLLFSTASSLAVAMVLAPLVQGAGREGAFDRLASVGIVAGTLFALTMVVCVVTSGPVADRPEAAAQDAISVPLRNRLVLGMGLLALITGFAVPTFGRMILYIATYVVDRPDLVSTLLLALTAGQFAGVLAWTSLTSRFDKSGLLAMGHGVSAVGMAAFALCLRWPGALPVCAGLIGFGFASVYMLPWGLLADTVDFVTLRHGRRLETGLFAFYLVAVKASGAAATALIGWSLGWLGYVPGTDQTALVDTGMVALGLGLPIAGCVGAVFLLRRFDIGHARHARVLAALSRRSTRKAVQSGAEPVSGLNFGLAKSIGEGTTLAGGDALSAQARQSMSRSIAAPALVRS</sequence>
<keyword evidence="4" id="KW-1185">Reference proteome</keyword>
<dbReference type="GO" id="GO:0008643">
    <property type="term" value="P:carbohydrate transport"/>
    <property type="evidence" value="ECO:0007669"/>
    <property type="project" value="InterPro"/>
</dbReference>
<evidence type="ECO:0000256" key="1">
    <source>
        <dbReference type="ARBA" id="ARBA00009617"/>
    </source>
</evidence>
<evidence type="ECO:0000256" key="2">
    <source>
        <dbReference type="SAM" id="Phobius"/>
    </source>
</evidence>
<dbReference type="GO" id="GO:0015293">
    <property type="term" value="F:symporter activity"/>
    <property type="evidence" value="ECO:0007669"/>
    <property type="project" value="InterPro"/>
</dbReference>
<dbReference type="GO" id="GO:0005886">
    <property type="term" value="C:plasma membrane"/>
    <property type="evidence" value="ECO:0007669"/>
    <property type="project" value="TreeGrafter"/>
</dbReference>
<keyword evidence="2" id="KW-0812">Transmembrane</keyword>
<comment type="similarity">
    <text evidence="1">Belongs to the sodium:galactoside symporter (TC 2.A.2) family.</text>
</comment>
<evidence type="ECO:0000313" key="4">
    <source>
        <dbReference type="Proteomes" id="UP000052268"/>
    </source>
</evidence>
<proteinExistence type="inferred from homology"/>
<evidence type="ECO:0000313" key="3">
    <source>
        <dbReference type="EMBL" id="KMS60327.1"/>
    </source>
</evidence>
<keyword evidence="2" id="KW-1133">Transmembrane helix</keyword>
<feature type="transmembrane region" description="Helical" evidence="2">
    <location>
        <begin position="165"/>
        <end position="186"/>
    </location>
</feature>
<feature type="transmembrane region" description="Helical" evidence="2">
    <location>
        <begin position="332"/>
        <end position="356"/>
    </location>
</feature>
<feature type="transmembrane region" description="Helical" evidence="2">
    <location>
        <begin position="67"/>
        <end position="87"/>
    </location>
</feature>
<dbReference type="InterPro" id="IPR036259">
    <property type="entry name" value="MFS_trans_sf"/>
</dbReference>
<dbReference type="PANTHER" id="PTHR11328">
    <property type="entry name" value="MAJOR FACILITATOR SUPERFAMILY DOMAIN-CONTAINING PROTEIN"/>
    <property type="match status" value="1"/>
</dbReference>
<feature type="transmembrane region" description="Helical" evidence="2">
    <location>
        <begin position="99"/>
        <end position="120"/>
    </location>
</feature>
<dbReference type="Proteomes" id="UP000052268">
    <property type="component" value="Unassembled WGS sequence"/>
</dbReference>
<name>A0A0J7Y9N0_9SPHN</name>
<dbReference type="EMBL" id="JACU01000001">
    <property type="protein sequence ID" value="KMS60327.1"/>
    <property type="molecule type" value="Genomic_DNA"/>
</dbReference>
<protein>
    <submittedName>
        <fullName evidence="3">Sugar:proton symporter</fullName>
    </submittedName>
</protein>
<keyword evidence="2" id="KW-0472">Membrane</keyword>
<gene>
    <name evidence="3" type="ORF">V474_01190</name>
</gene>
<feature type="transmembrane region" description="Helical" evidence="2">
    <location>
        <begin position="376"/>
        <end position="396"/>
    </location>
</feature>
<accession>A0A0J7Y9N0</accession>
<dbReference type="Gene3D" id="1.20.1250.20">
    <property type="entry name" value="MFS general substrate transporter like domains"/>
    <property type="match status" value="1"/>
</dbReference>